<dbReference type="SMART" id="SM00179">
    <property type="entry name" value="EGF_CA"/>
    <property type="match status" value="2"/>
</dbReference>
<dbReference type="Proteomes" id="UP000054995">
    <property type="component" value="Unassembled WGS sequence"/>
</dbReference>
<dbReference type="SMART" id="SM00181">
    <property type="entry name" value="EGF"/>
    <property type="match status" value="3"/>
</dbReference>
<feature type="disulfide bond" evidence="4">
    <location>
        <begin position="507"/>
        <end position="516"/>
    </location>
</feature>
<dbReference type="PANTHER" id="PTHR24049:SF35">
    <property type="entry name" value="EGF-LIKE DOMAIN-CONTAINING PROTEIN"/>
    <property type="match status" value="1"/>
</dbReference>
<feature type="disulfide bond" evidence="4">
    <location>
        <begin position="468"/>
        <end position="477"/>
    </location>
</feature>
<dbReference type="GO" id="GO:0005509">
    <property type="term" value="F:calcium ion binding"/>
    <property type="evidence" value="ECO:0007669"/>
    <property type="project" value="InterPro"/>
</dbReference>
<proteinExistence type="predicted"/>
<dbReference type="PROSITE" id="PS01186">
    <property type="entry name" value="EGF_2"/>
    <property type="match status" value="1"/>
</dbReference>
<protein>
    <submittedName>
        <fullName evidence="7">Protocadherin Fat 4</fullName>
    </submittedName>
</protein>
<dbReference type="PROSITE" id="PS50026">
    <property type="entry name" value="EGF_3"/>
    <property type="match status" value="3"/>
</dbReference>
<evidence type="ECO:0000256" key="1">
    <source>
        <dbReference type="ARBA" id="ARBA00022536"/>
    </source>
</evidence>
<dbReference type="PANTHER" id="PTHR24049">
    <property type="entry name" value="CRUMBS FAMILY MEMBER"/>
    <property type="match status" value="1"/>
</dbReference>
<feature type="domain" description="EGF-like" evidence="6">
    <location>
        <begin position="519"/>
        <end position="556"/>
    </location>
</feature>
<keyword evidence="3 4" id="KW-1015">Disulfide bond</keyword>
<keyword evidence="5" id="KW-1133">Transmembrane helix</keyword>
<dbReference type="InterPro" id="IPR051022">
    <property type="entry name" value="Notch_Cell-Fate_Det"/>
</dbReference>
<evidence type="ECO:0000256" key="4">
    <source>
        <dbReference type="PROSITE-ProRule" id="PRU00076"/>
    </source>
</evidence>
<evidence type="ECO:0000313" key="8">
    <source>
        <dbReference type="Proteomes" id="UP000054995"/>
    </source>
</evidence>
<dbReference type="CDD" id="cd00054">
    <property type="entry name" value="EGF_CA"/>
    <property type="match status" value="1"/>
</dbReference>
<comment type="caution">
    <text evidence="4">Lacks conserved residue(s) required for the propagation of feature annotation.</text>
</comment>
<comment type="caution">
    <text evidence="7">The sequence shown here is derived from an EMBL/GenBank/DDBJ whole genome shotgun (WGS) entry which is preliminary data.</text>
</comment>
<keyword evidence="5" id="KW-0812">Transmembrane</keyword>
<feature type="domain" description="EGF-like" evidence="6">
    <location>
        <begin position="480"/>
        <end position="517"/>
    </location>
</feature>
<dbReference type="InterPro" id="IPR000742">
    <property type="entry name" value="EGF"/>
</dbReference>
<gene>
    <name evidence="7" type="primary">FAT4</name>
    <name evidence="7" type="ORF">T4D_3724</name>
</gene>
<dbReference type="PROSITE" id="PS00010">
    <property type="entry name" value="ASX_HYDROXYL"/>
    <property type="match status" value="1"/>
</dbReference>
<reference evidence="7 8" key="1">
    <citation type="submission" date="2015-01" db="EMBL/GenBank/DDBJ databases">
        <title>Evolution of Trichinella species and genotypes.</title>
        <authorList>
            <person name="Korhonen P.K."/>
            <person name="Edoardo P."/>
            <person name="Giuseppe L.R."/>
            <person name="Gasser R.B."/>
        </authorList>
    </citation>
    <scope>NUCLEOTIDE SEQUENCE [LARGE SCALE GENOMIC DNA]</scope>
    <source>
        <strain evidence="7">ISS470</strain>
    </source>
</reference>
<dbReference type="PROSITE" id="PS00022">
    <property type="entry name" value="EGF_1"/>
    <property type="match status" value="3"/>
</dbReference>
<accession>A0A0V1FCN9</accession>
<name>A0A0V1FCN9_TRIPS</name>
<evidence type="ECO:0000256" key="3">
    <source>
        <dbReference type="ARBA" id="ARBA00023157"/>
    </source>
</evidence>
<keyword evidence="2" id="KW-0677">Repeat</keyword>
<dbReference type="EMBL" id="JYDT01000136">
    <property type="protein sequence ID" value="KRY83602.1"/>
    <property type="molecule type" value="Genomic_DNA"/>
</dbReference>
<dbReference type="OrthoDB" id="5812963at2759"/>
<evidence type="ECO:0000259" key="6">
    <source>
        <dbReference type="PROSITE" id="PS50026"/>
    </source>
</evidence>
<dbReference type="Pfam" id="PF00008">
    <property type="entry name" value="EGF"/>
    <property type="match status" value="1"/>
</dbReference>
<dbReference type="AlphaFoldDB" id="A0A0V1FCN9"/>
<keyword evidence="8" id="KW-1185">Reference proteome</keyword>
<keyword evidence="1 4" id="KW-0245">EGF-like domain</keyword>
<evidence type="ECO:0000256" key="5">
    <source>
        <dbReference type="SAM" id="Phobius"/>
    </source>
</evidence>
<evidence type="ECO:0000313" key="7">
    <source>
        <dbReference type="EMBL" id="KRY83602.1"/>
    </source>
</evidence>
<dbReference type="InterPro" id="IPR001881">
    <property type="entry name" value="EGF-like_Ca-bd_dom"/>
</dbReference>
<organism evidence="7 8">
    <name type="scientific">Trichinella pseudospiralis</name>
    <name type="common">Parasitic roundworm</name>
    <dbReference type="NCBI Taxonomy" id="6337"/>
    <lineage>
        <taxon>Eukaryota</taxon>
        <taxon>Metazoa</taxon>
        <taxon>Ecdysozoa</taxon>
        <taxon>Nematoda</taxon>
        <taxon>Enoplea</taxon>
        <taxon>Dorylaimia</taxon>
        <taxon>Trichinellida</taxon>
        <taxon>Trichinellidae</taxon>
        <taxon>Trichinella</taxon>
    </lineage>
</organism>
<feature type="transmembrane region" description="Helical" evidence="5">
    <location>
        <begin position="573"/>
        <end position="595"/>
    </location>
</feature>
<evidence type="ECO:0000256" key="2">
    <source>
        <dbReference type="ARBA" id="ARBA00022737"/>
    </source>
</evidence>
<feature type="disulfide bond" evidence="4">
    <location>
        <begin position="546"/>
        <end position="555"/>
    </location>
</feature>
<dbReference type="SUPFAM" id="SSF57196">
    <property type="entry name" value="EGF/Laminin"/>
    <property type="match status" value="3"/>
</dbReference>
<feature type="transmembrane region" description="Helical" evidence="5">
    <location>
        <begin position="61"/>
        <end position="79"/>
    </location>
</feature>
<sequence>MCEGNALLLKWNKTEQLYAVNTPNKFVEFLTMQIFYSTQNHHIFDIYTEYFQNTKMMRNNVLLFVLVIWLLIGGAADAGCPVSSTEKNFGGKVLEKGGCLTVVDISEPQKLYGETTIDHLHRFCMESFKGGKLLSFTDSRKLQILAGANFKKDPTSTILLHPGIRVFESNSTERQNVFVEKCLHMESLRCRGYPYEYISIRNETASGMLFKCEENKCCGSTDCDDTASLLTYESELLENFSDLSADAYCRCIAFNPTYLEWNLSNEHTYHCDHMKCDVFVCQNDEYMDCKENRVKKCSYSSEAQGCKEFTYEEISEKELPYGQDCGKRNYGESCLCPCGGTWTEWSIVSGTCGVVISIRYRPRLDMVATNKSCDGAEDLCCKETKDNFVSCSQYKYDKVEYEKFKVECEQHNGVVNASEAELVCVCLDDQRFGKFCEKTSAFDTCSERQWCENGGTCRNYEGSYRCDCMVNYSGKNCSDIIKTCLSNAECMNGGICALLHSGKACKCTEGFLGANCELKIGSCEADVCMNEGSCVQVNNNTYKCDCSYKYEGTFCEEELGITEIFVRLIKTSLTFQIIISAVVLIILVSGIFFLFKIAHAYRIFTESSTDRLFRRARELRKDALDKHEAKQKGLNAVGHQGKSAELPLGKSACKVKIMNKSVVMSSESKATPHEAAVLVLAHILEDLNLLCST</sequence>
<dbReference type="GO" id="GO:0016020">
    <property type="term" value="C:membrane"/>
    <property type="evidence" value="ECO:0007669"/>
    <property type="project" value="UniProtKB-SubCell"/>
</dbReference>
<feature type="domain" description="EGF-like" evidence="6">
    <location>
        <begin position="441"/>
        <end position="478"/>
    </location>
</feature>
<dbReference type="InterPro" id="IPR000152">
    <property type="entry name" value="EGF-type_Asp/Asn_hydroxyl_site"/>
</dbReference>
<dbReference type="Gene3D" id="2.10.25.10">
    <property type="entry name" value="Laminin"/>
    <property type="match status" value="3"/>
</dbReference>
<keyword evidence="5" id="KW-0472">Membrane</keyword>